<keyword evidence="2" id="KW-0067">ATP-binding</keyword>
<protein>
    <submittedName>
        <fullName evidence="4">ABC transporter, ATPase subunit</fullName>
    </submittedName>
</protein>
<dbReference type="SMART" id="SM00382">
    <property type="entry name" value="AAA"/>
    <property type="match status" value="1"/>
</dbReference>
<reference evidence="4 5" key="1">
    <citation type="journal article" date="2009" name="Appl. Environ. Microbiol.">
        <title>Three genomes from the phylum Acidobacteria provide insight into the lifestyles of these microorganisms in soils.</title>
        <authorList>
            <person name="Ward N.L."/>
            <person name="Challacombe J.F."/>
            <person name="Janssen P.H."/>
            <person name="Henrissat B."/>
            <person name="Coutinho P.M."/>
            <person name="Wu M."/>
            <person name="Xie G."/>
            <person name="Haft D.H."/>
            <person name="Sait M."/>
            <person name="Badger J."/>
            <person name="Barabote R.D."/>
            <person name="Bradley B."/>
            <person name="Brettin T.S."/>
            <person name="Brinkac L.M."/>
            <person name="Bruce D."/>
            <person name="Creasy T."/>
            <person name="Daugherty S.C."/>
            <person name="Davidsen T.M."/>
            <person name="DeBoy R.T."/>
            <person name="Detter J.C."/>
            <person name="Dodson R.J."/>
            <person name="Durkin A.S."/>
            <person name="Ganapathy A."/>
            <person name="Gwinn-Giglio M."/>
            <person name="Han C.S."/>
            <person name="Khouri H."/>
            <person name="Kiss H."/>
            <person name="Kothari S.P."/>
            <person name="Madupu R."/>
            <person name="Nelson K.E."/>
            <person name="Nelson W.C."/>
            <person name="Paulsen I."/>
            <person name="Penn K."/>
            <person name="Ren Q."/>
            <person name="Rosovitz M.J."/>
            <person name="Selengut J.D."/>
            <person name="Shrivastava S."/>
            <person name="Sullivan S.A."/>
            <person name="Tapia R."/>
            <person name="Thompson L.S."/>
            <person name="Watkins K.L."/>
            <person name="Yang Q."/>
            <person name="Yu C."/>
            <person name="Zafar N."/>
            <person name="Zhou L."/>
            <person name="Kuske C.R."/>
        </authorList>
    </citation>
    <scope>NUCLEOTIDE SEQUENCE [LARGE SCALE GENOMIC DNA]</scope>
    <source>
        <strain evidence="4 5">Ellin345</strain>
    </source>
</reference>
<keyword evidence="5" id="KW-1185">Reference proteome</keyword>
<dbReference type="EMBL" id="CP000360">
    <property type="protein sequence ID" value="ABF42065.1"/>
    <property type="molecule type" value="Genomic_DNA"/>
</dbReference>
<feature type="domain" description="ABC transporter" evidence="3">
    <location>
        <begin position="14"/>
        <end position="242"/>
    </location>
</feature>
<dbReference type="HOGENOM" id="CLU_000604_1_2_0"/>
<dbReference type="InterPro" id="IPR003439">
    <property type="entry name" value="ABC_transporter-like_ATP-bd"/>
</dbReference>
<dbReference type="InterPro" id="IPR003593">
    <property type="entry name" value="AAA+_ATPase"/>
</dbReference>
<dbReference type="OrthoDB" id="9804819at2"/>
<dbReference type="PANTHER" id="PTHR43582">
    <property type="entry name" value="LINEARMYCIN RESISTANCE ATP-BINDING PROTEIN LNRL"/>
    <property type="match status" value="1"/>
</dbReference>
<dbReference type="KEGG" id="aba:Acid345_3064"/>
<dbReference type="Pfam" id="PF00005">
    <property type="entry name" value="ABC_tran"/>
    <property type="match status" value="1"/>
</dbReference>
<dbReference type="eggNOG" id="COG1131">
    <property type="taxonomic scope" value="Bacteria"/>
</dbReference>
<evidence type="ECO:0000313" key="4">
    <source>
        <dbReference type="EMBL" id="ABF42065.1"/>
    </source>
</evidence>
<evidence type="ECO:0000256" key="1">
    <source>
        <dbReference type="ARBA" id="ARBA00022741"/>
    </source>
</evidence>
<dbReference type="InterPro" id="IPR027417">
    <property type="entry name" value="P-loop_NTPase"/>
</dbReference>
<evidence type="ECO:0000259" key="3">
    <source>
        <dbReference type="PROSITE" id="PS50893"/>
    </source>
</evidence>
<dbReference type="PROSITE" id="PS50893">
    <property type="entry name" value="ABC_TRANSPORTER_2"/>
    <property type="match status" value="1"/>
</dbReference>
<dbReference type="InterPro" id="IPR017871">
    <property type="entry name" value="ABC_transporter-like_CS"/>
</dbReference>
<dbReference type="EnsemblBacteria" id="ABF42065">
    <property type="protein sequence ID" value="ABF42065"/>
    <property type="gene ID" value="Acid345_3064"/>
</dbReference>
<organism evidence="4 5">
    <name type="scientific">Koribacter versatilis (strain Ellin345)</name>
    <dbReference type="NCBI Taxonomy" id="204669"/>
    <lineage>
        <taxon>Bacteria</taxon>
        <taxon>Pseudomonadati</taxon>
        <taxon>Acidobacteriota</taxon>
        <taxon>Terriglobia</taxon>
        <taxon>Terriglobales</taxon>
        <taxon>Candidatus Korobacteraceae</taxon>
        <taxon>Candidatus Korobacter</taxon>
    </lineage>
</organism>
<dbReference type="AlphaFoldDB" id="Q1IM35"/>
<proteinExistence type="predicted"/>
<sequence>MCTYNPVTMSALPLRIDGLVKRFGQVTAVDGISLEVRERECLGLLGPNGAGKSTTIRSIVGRVKPDAGTVQIFGSAAESREARAAIGWVPQEIALYPLLTCRENLDSFGRYQGLSGNALRDAITWCLKWATLEDRAGAPVKELSGGMKRRLNMACGLIYRPKMVLMDEPTVGVDPQSRNHIFEMIEALRAEGMAIIYTTHYMEEAERLCDRIAIIDHGKVIASGTRDDLVHESFGGRSDVLMRIKDAKGQSAAFAAARGGTFDGEIAHFSIEQPTEIAGLLDGASKSGLEVIDVVLRRPNLESVFLQLTGRDLRE</sequence>
<dbReference type="SUPFAM" id="SSF52540">
    <property type="entry name" value="P-loop containing nucleoside triphosphate hydrolases"/>
    <property type="match status" value="1"/>
</dbReference>
<evidence type="ECO:0000256" key="2">
    <source>
        <dbReference type="ARBA" id="ARBA00022840"/>
    </source>
</evidence>
<keyword evidence="1" id="KW-0547">Nucleotide-binding</keyword>
<dbReference type="PANTHER" id="PTHR43582:SF2">
    <property type="entry name" value="LINEARMYCIN RESISTANCE ATP-BINDING PROTEIN LNRL"/>
    <property type="match status" value="1"/>
</dbReference>
<dbReference type="GO" id="GO:0005524">
    <property type="term" value="F:ATP binding"/>
    <property type="evidence" value="ECO:0007669"/>
    <property type="project" value="UniProtKB-KW"/>
</dbReference>
<dbReference type="Proteomes" id="UP000002432">
    <property type="component" value="Chromosome"/>
</dbReference>
<dbReference type="GO" id="GO:0016887">
    <property type="term" value="F:ATP hydrolysis activity"/>
    <property type="evidence" value="ECO:0007669"/>
    <property type="project" value="InterPro"/>
</dbReference>
<accession>Q1IM35</accession>
<dbReference type="PROSITE" id="PS00211">
    <property type="entry name" value="ABC_TRANSPORTER_1"/>
    <property type="match status" value="1"/>
</dbReference>
<dbReference type="STRING" id="204669.Acid345_3064"/>
<name>Q1IM35_KORVE</name>
<gene>
    <name evidence="4" type="ordered locus">Acid345_3064</name>
</gene>
<evidence type="ECO:0000313" key="5">
    <source>
        <dbReference type="Proteomes" id="UP000002432"/>
    </source>
</evidence>
<dbReference type="Gene3D" id="3.40.50.300">
    <property type="entry name" value="P-loop containing nucleotide triphosphate hydrolases"/>
    <property type="match status" value="1"/>
</dbReference>